<name>A0A9P4QIK1_9PLEO</name>
<proteinExistence type="predicted"/>
<protein>
    <recommendedName>
        <fullName evidence="3">F-box domain-containing protein</fullName>
    </recommendedName>
</protein>
<dbReference type="OrthoDB" id="4191831at2759"/>
<evidence type="ECO:0000313" key="1">
    <source>
        <dbReference type="EMBL" id="KAF2726935.1"/>
    </source>
</evidence>
<organism evidence="1 2">
    <name type="scientific">Polyplosphaeria fusca</name>
    <dbReference type="NCBI Taxonomy" id="682080"/>
    <lineage>
        <taxon>Eukaryota</taxon>
        <taxon>Fungi</taxon>
        <taxon>Dikarya</taxon>
        <taxon>Ascomycota</taxon>
        <taxon>Pezizomycotina</taxon>
        <taxon>Dothideomycetes</taxon>
        <taxon>Pleosporomycetidae</taxon>
        <taxon>Pleosporales</taxon>
        <taxon>Tetraplosphaeriaceae</taxon>
        <taxon>Polyplosphaeria</taxon>
    </lineage>
</organism>
<evidence type="ECO:0008006" key="3">
    <source>
        <dbReference type="Google" id="ProtNLM"/>
    </source>
</evidence>
<comment type="caution">
    <text evidence="1">The sequence shown here is derived from an EMBL/GenBank/DDBJ whole genome shotgun (WGS) entry which is preliminary data.</text>
</comment>
<dbReference type="Proteomes" id="UP000799444">
    <property type="component" value="Unassembled WGS sequence"/>
</dbReference>
<reference evidence="1" key="1">
    <citation type="journal article" date="2020" name="Stud. Mycol.">
        <title>101 Dothideomycetes genomes: a test case for predicting lifestyles and emergence of pathogens.</title>
        <authorList>
            <person name="Haridas S."/>
            <person name="Albert R."/>
            <person name="Binder M."/>
            <person name="Bloem J."/>
            <person name="Labutti K."/>
            <person name="Salamov A."/>
            <person name="Andreopoulos B."/>
            <person name="Baker S."/>
            <person name="Barry K."/>
            <person name="Bills G."/>
            <person name="Bluhm B."/>
            <person name="Cannon C."/>
            <person name="Castanera R."/>
            <person name="Culley D."/>
            <person name="Daum C."/>
            <person name="Ezra D."/>
            <person name="Gonzalez J."/>
            <person name="Henrissat B."/>
            <person name="Kuo A."/>
            <person name="Liang C."/>
            <person name="Lipzen A."/>
            <person name="Lutzoni F."/>
            <person name="Magnuson J."/>
            <person name="Mondo S."/>
            <person name="Nolan M."/>
            <person name="Ohm R."/>
            <person name="Pangilinan J."/>
            <person name="Park H.-J."/>
            <person name="Ramirez L."/>
            <person name="Alfaro M."/>
            <person name="Sun H."/>
            <person name="Tritt A."/>
            <person name="Yoshinaga Y."/>
            <person name="Zwiers L.-H."/>
            <person name="Turgeon B."/>
            <person name="Goodwin S."/>
            <person name="Spatafora J."/>
            <person name="Crous P."/>
            <person name="Grigoriev I."/>
        </authorList>
    </citation>
    <scope>NUCLEOTIDE SEQUENCE</scope>
    <source>
        <strain evidence="1">CBS 125425</strain>
    </source>
</reference>
<sequence>MAAFADLPTELVEQIVSYCHDQNALHSLTCTSKLLYSVTLPFLYRHVDLRVSPRGIPRVDSLFFEIRKKPELANTIQSLRLGFTPDLKEDMTPNLKRLPIPSSETRQKQLVQQSNQDPFDKLHYEPFLRDAIENRGYGPFATILVLALPTLRYLDVATCDQFDQYHSSLSLKSLTHSVLSKPAHLFGDNDFPACASIQEVSHNFDRTSGVRYARKAWHDNIQPFFRLPGVQKVELVIPNNGIFNPMRRHIMHTPREPGVLQNVTNLVLRHSSRAFHDLANILAHTPQLSSLTCEMWQDHSLLPQDDQGYLTEALALRSCLEMVRTTLKTLAVSVEYCNTSKPYYQQPNILQTIRGDWSVLDLASFKKLENLELPFPFVTGDLRFFVAGAFEPCLPPNLRHLCLRQDMSQAQFIYPLELSNRLDSTFAEMKKCEQWKNNSRMDLAYMFQTTLSLLDRANGLESISVWQPAEPSLEWFDGQLQDFATTCKNKGVTGKVLYPQILRRKGAEHWNLIREKTVFDTAYPAHCPYDQLVRGENQHGIPLGLGCQYHMAKVQVYDVPL</sequence>
<dbReference type="EMBL" id="ML996371">
    <property type="protein sequence ID" value="KAF2726935.1"/>
    <property type="molecule type" value="Genomic_DNA"/>
</dbReference>
<gene>
    <name evidence="1" type="ORF">EJ04DRAFT_582378</name>
</gene>
<keyword evidence="2" id="KW-1185">Reference proteome</keyword>
<accession>A0A9P4QIK1</accession>
<dbReference type="AlphaFoldDB" id="A0A9P4QIK1"/>
<evidence type="ECO:0000313" key="2">
    <source>
        <dbReference type="Proteomes" id="UP000799444"/>
    </source>
</evidence>